<sequence length="142" mass="15948">KRDYLGEMEISARMMITGGDAKEEHELKRADRAMIREALLMAARQTYDEGRQMLPEDLQKALYAISKDEGSDIRNAQRRAKAAEMAESLGMFTQAGSFEAELFNREGSLWPEADVTLIDLGHLAREGYEAQMALTMVSLTNT</sequence>
<dbReference type="EMBL" id="SKBM01000099">
    <property type="protein sequence ID" value="TCZ49627.1"/>
    <property type="molecule type" value="Genomic_DNA"/>
</dbReference>
<feature type="non-terminal residue" evidence="1">
    <location>
        <position position="1"/>
    </location>
</feature>
<organism evidence="1 2">
    <name type="scientific">Roseicella aquatilis</name>
    <dbReference type="NCBI Taxonomy" id="2527868"/>
    <lineage>
        <taxon>Bacteria</taxon>
        <taxon>Pseudomonadati</taxon>
        <taxon>Pseudomonadota</taxon>
        <taxon>Alphaproteobacteria</taxon>
        <taxon>Acetobacterales</taxon>
        <taxon>Roseomonadaceae</taxon>
        <taxon>Roseicella</taxon>
    </lineage>
</organism>
<accession>A0A4R4D1M9</accession>
<comment type="caution">
    <text evidence="1">The sequence shown here is derived from an EMBL/GenBank/DDBJ whole genome shotgun (WGS) entry which is preliminary data.</text>
</comment>
<feature type="non-terminal residue" evidence="1">
    <location>
        <position position="142"/>
    </location>
</feature>
<gene>
    <name evidence="1" type="ORF">EXY23_27455</name>
</gene>
<dbReference type="Proteomes" id="UP000295023">
    <property type="component" value="Unassembled WGS sequence"/>
</dbReference>
<reference evidence="1 2" key="1">
    <citation type="submission" date="2019-03" db="EMBL/GenBank/DDBJ databases">
        <title>Paracraurococcus aquatilis NE82 genome sequence.</title>
        <authorList>
            <person name="Zhao Y."/>
            <person name="Du Z."/>
        </authorList>
    </citation>
    <scope>NUCLEOTIDE SEQUENCE [LARGE SCALE GENOMIC DNA]</scope>
    <source>
        <strain evidence="1 2">NE82</strain>
    </source>
</reference>
<dbReference type="AlphaFoldDB" id="A0A4R4D1M9"/>
<evidence type="ECO:0000313" key="2">
    <source>
        <dbReference type="Proteomes" id="UP000295023"/>
    </source>
</evidence>
<evidence type="ECO:0000313" key="1">
    <source>
        <dbReference type="EMBL" id="TCZ49627.1"/>
    </source>
</evidence>
<keyword evidence="2" id="KW-1185">Reference proteome</keyword>
<proteinExistence type="predicted"/>
<name>A0A4R4D1M9_9PROT</name>
<protein>
    <submittedName>
        <fullName evidence="1">Conjugative transfer ATPase</fullName>
    </submittedName>
</protein>